<organism evidence="2">
    <name type="scientific">Vecturithrix granuli</name>
    <dbReference type="NCBI Taxonomy" id="1499967"/>
    <lineage>
        <taxon>Bacteria</taxon>
        <taxon>Candidatus Moduliflexota</taxon>
        <taxon>Candidatus Vecturitrichia</taxon>
        <taxon>Candidatus Vecturitrichales</taxon>
        <taxon>Candidatus Vecturitrichaceae</taxon>
        <taxon>Candidatus Vecturithrix</taxon>
    </lineage>
</organism>
<dbReference type="Gene3D" id="3.30.1340.30">
    <property type="match status" value="1"/>
</dbReference>
<gene>
    <name evidence="2" type="ORF">U27_05391</name>
</gene>
<protein>
    <recommendedName>
        <fullName evidence="1">BON domain-containing protein</fullName>
    </recommendedName>
</protein>
<accession>A0A081C1G2</accession>
<dbReference type="Pfam" id="PF13189">
    <property type="entry name" value="Cytidylate_kin2"/>
    <property type="match status" value="1"/>
</dbReference>
<dbReference type="Pfam" id="PF04972">
    <property type="entry name" value="BON"/>
    <property type="match status" value="1"/>
</dbReference>
<dbReference type="SUPFAM" id="SSF52540">
    <property type="entry name" value="P-loop containing nucleoside triphosphate hydrolases"/>
    <property type="match status" value="1"/>
</dbReference>
<dbReference type="AlphaFoldDB" id="A0A081C1G2"/>
<name>A0A081C1G2_VECG1</name>
<evidence type="ECO:0000259" key="1">
    <source>
        <dbReference type="PROSITE" id="PS50914"/>
    </source>
</evidence>
<dbReference type="Proteomes" id="UP000030661">
    <property type="component" value="Unassembled WGS sequence"/>
</dbReference>
<dbReference type="InterPro" id="IPR027417">
    <property type="entry name" value="P-loop_NTPase"/>
</dbReference>
<evidence type="ECO:0000313" key="2">
    <source>
        <dbReference type="EMBL" id="GAK58417.1"/>
    </source>
</evidence>
<dbReference type="eggNOG" id="COG1102">
    <property type="taxonomic scope" value="Bacteria"/>
</dbReference>
<dbReference type="PROSITE" id="PS50914">
    <property type="entry name" value="BON"/>
    <property type="match status" value="1"/>
</dbReference>
<feature type="domain" description="BON" evidence="1">
    <location>
        <begin position="200"/>
        <end position="268"/>
    </location>
</feature>
<dbReference type="InterPro" id="IPR007055">
    <property type="entry name" value="BON_dom"/>
</dbReference>
<dbReference type="Gene3D" id="3.40.50.300">
    <property type="entry name" value="P-loop containing nucleotide triphosphate hydrolases"/>
    <property type="match status" value="1"/>
</dbReference>
<dbReference type="HOGENOM" id="CLU_065155_0_0_0"/>
<proteinExistence type="predicted"/>
<keyword evidence="3" id="KW-1185">Reference proteome</keyword>
<dbReference type="EMBL" id="DF820467">
    <property type="protein sequence ID" value="GAK58417.1"/>
    <property type="molecule type" value="Genomic_DNA"/>
</dbReference>
<dbReference type="STRING" id="1499967.U27_05391"/>
<evidence type="ECO:0000313" key="3">
    <source>
        <dbReference type="Proteomes" id="UP000030661"/>
    </source>
</evidence>
<sequence>MAVITISRQSGSLGTIIAKMLKEELHFEYLDKAKIEEILVSEYGIPEEHVEKFDEKKPAFWDIFSSDKDRYLHFMKTAIYEFARKGNTIIIGRGGQVLLKDVPGALHVCIVAPTELRIERIKTRYNYNDKLAEQIIRHSDSGRTGFHKFFFHVNWEDSSLYDLILNTQTYSVEQAVNVIKASLDLLGTLHQQEETAKKLADLCLGQEIMTHIAYEEKIPIQFLEAQVQNGVVTLRGSTITSDDIQRCEAVARQVPGVKDVVNEIYFIPNTYGMA</sequence>
<reference evidence="2" key="1">
    <citation type="journal article" date="2015" name="PeerJ">
        <title>First genomic representation of candidate bacterial phylum KSB3 points to enhanced environmental sensing as a trigger of wastewater bulking.</title>
        <authorList>
            <person name="Sekiguchi Y."/>
            <person name="Ohashi A."/>
            <person name="Parks D.H."/>
            <person name="Yamauchi T."/>
            <person name="Tyson G.W."/>
            <person name="Hugenholtz P."/>
        </authorList>
    </citation>
    <scope>NUCLEOTIDE SEQUENCE [LARGE SCALE GENOMIC DNA]</scope>
</reference>